<evidence type="ECO:0000256" key="4">
    <source>
        <dbReference type="RuleBase" id="RU361185"/>
    </source>
</evidence>
<dbReference type="CDD" id="cd06592">
    <property type="entry name" value="GH31_NET37"/>
    <property type="match status" value="1"/>
</dbReference>
<dbReference type="PANTHER" id="PTHR43053:SF4">
    <property type="entry name" value="MYOGENESIS-REGULATING GLYCOSIDASE"/>
    <property type="match status" value="1"/>
</dbReference>
<dbReference type="Gene3D" id="3.20.20.80">
    <property type="entry name" value="Glycosidases"/>
    <property type="match status" value="1"/>
</dbReference>
<dbReference type="InterPro" id="IPR050985">
    <property type="entry name" value="Alpha-glycosidase_related"/>
</dbReference>
<feature type="domain" description="Glycoside hydrolase family 31 TIM barrel" evidence="6">
    <location>
        <begin position="146"/>
        <end position="442"/>
    </location>
</feature>
<dbReference type="SUPFAM" id="SSF51445">
    <property type="entry name" value="(Trans)glycosidases"/>
    <property type="match status" value="1"/>
</dbReference>
<evidence type="ECO:0000259" key="6">
    <source>
        <dbReference type="Pfam" id="PF01055"/>
    </source>
</evidence>
<dbReference type="InterPro" id="IPR048395">
    <property type="entry name" value="Glyco_hydro_31_C"/>
</dbReference>
<dbReference type="InterPro" id="IPR000322">
    <property type="entry name" value="Glyco_hydro_31_TIM"/>
</dbReference>
<name>A0A4Q5LLD4_9SPHI</name>
<evidence type="ECO:0000259" key="7">
    <source>
        <dbReference type="Pfam" id="PF21365"/>
    </source>
</evidence>
<dbReference type="SUPFAM" id="SSF51011">
    <property type="entry name" value="Glycosyl hydrolase domain"/>
    <property type="match status" value="1"/>
</dbReference>
<feature type="chain" id="PRO_5020438017" evidence="5">
    <location>
        <begin position="20"/>
        <end position="533"/>
    </location>
</feature>
<dbReference type="EMBL" id="SEWG01000003">
    <property type="protein sequence ID" value="RYU90448.1"/>
    <property type="molecule type" value="Genomic_DNA"/>
</dbReference>
<dbReference type="GO" id="GO:0004553">
    <property type="term" value="F:hydrolase activity, hydrolyzing O-glycosyl compounds"/>
    <property type="evidence" value="ECO:0007669"/>
    <property type="project" value="InterPro"/>
</dbReference>
<organism evidence="8 9">
    <name type="scientific">Mucilaginibacter terrigena</name>
    <dbReference type="NCBI Taxonomy" id="2492395"/>
    <lineage>
        <taxon>Bacteria</taxon>
        <taxon>Pseudomonadati</taxon>
        <taxon>Bacteroidota</taxon>
        <taxon>Sphingobacteriia</taxon>
        <taxon>Sphingobacteriales</taxon>
        <taxon>Sphingobacteriaceae</taxon>
        <taxon>Mucilaginibacter</taxon>
    </lineage>
</organism>
<feature type="domain" description="Glycosyl hydrolase family 31 C-terminal" evidence="7">
    <location>
        <begin position="454"/>
        <end position="531"/>
    </location>
</feature>
<dbReference type="Pfam" id="PF21365">
    <property type="entry name" value="Glyco_hydro_31_3rd"/>
    <property type="match status" value="1"/>
</dbReference>
<comment type="caution">
    <text evidence="8">The sequence shown here is derived from an EMBL/GenBank/DDBJ whole genome shotgun (WGS) entry which is preliminary data.</text>
</comment>
<sequence>MSKVYYTVLVLFISLHAFAQPSPKTLTLEKGEQWYGAAVSSGTSMPFKDGTTFELNNDNHGNQCQPLLLSSTGRYIWSNDPFKFTINGTELTISNNHSEIIVGKAGNSLGDAYREACKKFFAATGQAPDPILWQKPQYNTWIELVYNQNQVDILKYAQGIIDNGFPPGVLMIDDNWADYYGKFSFRKDRFPDAKAMIAQLHKMGFKVMVWVCPFVSPDVVEFRDLMAKKLVAMDNEGDANMPWDKAKKPLIVNWWNGYSAQVDFTNPDAVAWYKKQLDYMVTEYGVDGFKLDAGDMQFYPPNLLSFKKVTPNEQSELWGQFGLLYPLNEYRAMWKRGGQPLAERLGDKHHDWHDVGRLIPDVTAAGLIGYPFACPDMIGGGDYLSFIDNPALDQDLIVRSAQVHALMPMMQFSLAPWRVLDKPHMDAIKAAVATRMKYTPYIDELFKHAAQTAEPIARRMEYVFPHQGFEKTIDQFMLGDKYLVAPIVKKAPSRSVMLPKGTWKGDDGKTYKGGKSIQIEVALNRIPVFERVK</sequence>
<keyword evidence="3 4" id="KW-0326">Glycosidase</keyword>
<dbReference type="Pfam" id="PF01055">
    <property type="entry name" value="Glyco_hydro_31_2nd"/>
    <property type="match status" value="1"/>
</dbReference>
<feature type="signal peptide" evidence="5">
    <location>
        <begin position="1"/>
        <end position="19"/>
    </location>
</feature>
<keyword evidence="2 4" id="KW-0378">Hydrolase</keyword>
<keyword evidence="9" id="KW-1185">Reference proteome</keyword>
<evidence type="ECO:0000256" key="3">
    <source>
        <dbReference type="ARBA" id="ARBA00023295"/>
    </source>
</evidence>
<gene>
    <name evidence="8" type="ORF">EWM62_07260</name>
</gene>
<evidence type="ECO:0000256" key="5">
    <source>
        <dbReference type="SAM" id="SignalP"/>
    </source>
</evidence>
<dbReference type="AlphaFoldDB" id="A0A4Q5LLD4"/>
<dbReference type="InterPro" id="IPR017853">
    <property type="entry name" value="GH"/>
</dbReference>
<dbReference type="InterPro" id="IPR013780">
    <property type="entry name" value="Glyco_hydro_b"/>
</dbReference>
<dbReference type="Gene3D" id="2.60.40.1180">
    <property type="entry name" value="Golgi alpha-mannosidase II"/>
    <property type="match status" value="1"/>
</dbReference>
<evidence type="ECO:0000313" key="9">
    <source>
        <dbReference type="Proteomes" id="UP000293331"/>
    </source>
</evidence>
<accession>A0A4Q5LLD4</accession>
<evidence type="ECO:0000313" key="8">
    <source>
        <dbReference type="EMBL" id="RYU90448.1"/>
    </source>
</evidence>
<dbReference type="RefSeq" id="WP_129876008.1">
    <property type="nucleotide sequence ID" value="NZ_SEWG01000003.1"/>
</dbReference>
<dbReference type="OrthoDB" id="176168at2"/>
<dbReference type="Proteomes" id="UP000293331">
    <property type="component" value="Unassembled WGS sequence"/>
</dbReference>
<comment type="similarity">
    <text evidence="1 4">Belongs to the glycosyl hydrolase 31 family.</text>
</comment>
<dbReference type="PANTHER" id="PTHR43053">
    <property type="entry name" value="GLYCOSIDASE FAMILY 31"/>
    <property type="match status" value="1"/>
</dbReference>
<dbReference type="GO" id="GO:0005975">
    <property type="term" value="P:carbohydrate metabolic process"/>
    <property type="evidence" value="ECO:0007669"/>
    <property type="project" value="InterPro"/>
</dbReference>
<protein>
    <submittedName>
        <fullName evidence="8">Glycoside hydrolase</fullName>
    </submittedName>
</protein>
<reference evidence="8 9" key="1">
    <citation type="submission" date="2019-02" db="EMBL/GenBank/DDBJ databases">
        <title>Bacterial novel species Mucilaginibacter sp. 17JY9-4 isolated from soil.</title>
        <authorList>
            <person name="Jung H.-Y."/>
        </authorList>
    </citation>
    <scope>NUCLEOTIDE SEQUENCE [LARGE SCALE GENOMIC DNA]</scope>
    <source>
        <strain evidence="8 9">17JY9-4</strain>
    </source>
</reference>
<evidence type="ECO:0000256" key="2">
    <source>
        <dbReference type="ARBA" id="ARBA00022801"/>
    </source>
</evidence>
<evidence type="ECO:0000256" key="1">
    <source>
        <dbReference type="ARBA" id="ARBA00007806"/>
    </source>
</evidence>
<keyword evidence="5" id="KW-0732">Signal</keyword>
<proteinExistence type="inferred from homology"/>